<keyword evidence="2" id="KW-0456">Lyase</keyword>
<reference evidence="3 4" key="1">
    <citation type="journal article" date="2018" name="Mol. Biol. Evol.">
        <title>Broad Genomic Sampling Reveals a Smut Pathogenic Ancestry of the Fungal Clade Ustilaginomycotina.</title>
        <authorList>
            <person name="Kijpornyongpan T."/>
            <person name="Mondo S.J."/>
            <person name="Barry K."/>
            <person name="Sandor L."/>
            <person name="Lee J."/>
            <person name="Lipzen A."/>
            <person name="Pangilinan J."/>
            <person name="LaButti K."/>
            <person name="Hainaut M."/>
            <person name="Henrissat B."/>
            <person name="Grigoriev I.V."/>
            <person name="Spatafora J.W."/>
            <person name="Aime M.C."/>
        </authorList>
    </citation>
    <scope>NUCLEOTIDE SEQUENCE [LARGE SCALE GENOMIC DNA]</scope>
    <source>
        <strain evidence="3 4">MCA 3882</strain>
    </source>
</reference>
<dbReference type="STRING" id="1280837.A0A316V902"/>
<evidence type="ECO:0000313" key="3">
    <source>
        <dbReference type="EMBL" id="PWN34006.1"/>
    </source>
</evidence>
<dbReference type="PANTHER" id="PTHR10067">
    <property type="entry name" value="PHOSPHATIDYLSERINE DECARBOXYLASE"/>
    <property type="match status" value="1"/>
</dbReference>
<gene>
    <name evidence="3" type="ORF">FA14DRAFT_124839</name>
</gene>
<evidence type="ECO:0000256" key="2">
    <source>
        <dbReference type="ARBA" id="ARBA00023239"/>
    </source>
</evidence>
<dbReference type="GeneID" id="37018448"/>
<dbReference type="InParanoid" id="A0A316V902"/>
<sequence length="359" mass="40762">MKEDKSSLDKLSGYFKKLGCSIIPNSEELQDDFVYYKMGNYVANRNASPPNDRFFETMPIYVRIGMHLLFYSGKKKSLLRFGRIENLLKKMSEREGEIYNDSTKPEEVQTFIQNFIKTYSIDTEDLEEQDLTKYKTRNEFFYRKLKKDVRPIPEPDNTKLIGSAADCRLMVFDNADDAKKIWIKGRQFSVKELINKKGDETNKLPEGSSIAIYRLAPADYHRYHHPVGAAKVVSQVHSGEEFYTVNPDAVNENFDVFTANTRDISMLEWTPADGKPAIPFAFVSIGALLVGSNVFTNATKGSSYKRGEEMGYFAYGGSTCIAIFPPDAKVKWDDDLLTNSNKGIETLVKVNERIGVSEA</sequence>
<keyword evidence="4" id="KW-1185">Reference proteome</keyword>
<dbReference type="GO" id="GO:0004609">
    <property type="term" value="F:phosphatidylserine decarboxylase activity"/>
    <property type="evidence" value="ECO:0007669"/>
    <property type="project" value="InterPro"/>
</dbReference>
<organism evidence="3 4">
    <name type="scientific">Meira miltonrushii</name>
    <dbReference type="NCBI Taxonomy" id="1280837"/>
    <lineage>
        <taxon>Eukaryota</taxon>
        <taxon>Fungi</taxon>
        <taxon>Dikarya</taxon>
        <taxon>Basidiomycota</taxon>
        <taxon>Ustilaginomycotina</taxon>
        <taxon>Exobasidiomycetes</taxon>
        <taxon>Exobasidiales</taxon>
        <taxon>Brachybasidiaceae</taxon>
        <taxon>Meira</taxon>
    </lineage>
</organism>
<name>A0A316V902_9BASI</name>
<dbReference type="EMBL" id="KZ819604">
    <property type="protein sequence ID" value="PWN34006.1"/>
    <property type="molecule type" value="Genomic_DNA"/>
</dbReference>
<dbReference type="RefSeq" id="XP_025354308.1">
    <property type="nucleotide sequence ID" value="XM_025496667.1"/>
</dbReference>
<proteinExistence type="predicted"/>
<dbReference type="GO" id="GO:0008654">
    <property type="term" value="P:phospholipid biosynthetic process"/>
    <property type="evidence" value="ECO:0007669"/>
    <property type="project" value="InterPro"/>
</dbReference>
<dbReference type="Pfam" id="PF02666">
    <property type="entry name" value="PS_Dcarbxylase"/>
    <property type="match status" value="1"/>
</dbReference>
<accession>A0A316V902</accession>
<evidence type="ECO:0000313" key="4">
    <source>
        <dbReference type="Proteomes" id="UP000245771"/>
    </source>
</evidence>
<protein>
    <recommendedName>
        <fullName evidence="5">Phosphatidylserine decarboxylase</fullName>
    </recommendedName>
</protein>
<dbReference type="Proteomes" id="UP000245771">
    <property type="component" value="Unassembled WGS sequence"/>
</dbReference>
<dbReference type="InterPro" id="IPR003817">
    <property type="entry name" value="PS_Dcarbxylase"/>
</dbReference>
<dbReference type="OrthoDB" id="5973539at2759"/>
<evidence type="ECO:0000256" key="1">
    <source>
        <dbReference type="ARBA" id="ARBA00022793"/>
    </source>
</evidence>
<evidence type="ECO:0008006" key="5">
    <source>
        <dbReference type="Google" id="ProtNLM"/>
    </source>
</evidence>
<keyword evidence="1" id="KW-0210">Decarboxylase</keyword>
<dbReference type="AlphaFoldDB" id="A0A316V902"/>
<dbReference type="PANTHER" id="PTHR10067:SF17">
    <property type="entry name" value="PHOSPHATIDYLSERINE DECARBOXYLASE PROENZYME 2"/>
    <property type="match status" value="1"/>
</dbReference>